<dbReference type="Proteomes" id="UP000230405">
    <property type="component" value="Unassembled WGS sequence"/>
</dbReference>
<sequence length="365" mass="41051">MKKMILYLLCAFSYVTLAQELNSVVLEKTGWPSNIQESVAQIVGTTAGETVRLSTARQFDGAIIDNSFKSNAWIDIGARCTFWYYQTGSQKALLVKSNNNWYWQSSGINFTNCGDTTFVTSDLPLGGSSSKHSSTSSYSANVEFGYYGQNGVGYVTASRTMGLARYWESHKWENCLFDVGAGWGVDLGGGLVYRPSKIDIKLSEAVPMGMARLHGYLDIWQIKIYSNIGYLYSWKKQYSNNYMEGYVKGTISFTDQIKLAPSYYGAKATVQEWLYNEGRVQVYYLFPENYFIGLESGLATYLDGKYSNYLSPKPGGIVAGYQNDNIFLEGSIGQYNQIDAWNNLRTKKTDVIKFQITCNIKLTEF</sequence>
<comment type="caution">
    <text evidence="2">The sequence shown here is derived from an EMBL/GenBank/DDBJ whole genome shotgun (WGS) entry which is preliminary data.</text>
</comment>
<reference evidence="3" key="1">
    <citation type="submission" date="2017-09" db="EMBL/GenBank/DDBJ databases">
        <title>Depth-based differentiation of microbial function through sediment-hosted aquifers and enrichment of novel symbionts in the deep terrestrial subsurface.</title>
        <authorList>
            <person name="Probst A.J."/>
            <person name="Ladd B."/>
            <person name="Jarett J.K."/>
            <person name="Geller-Mcgrath D.E."/>
            <person name="Sieber C.M.K."/>
            <person name="Emerson J.B."/>
            <person name="Anantharaman K."/>
            <person name="Thomas B.C."/>
            <person name="Malmstrom R."/>
            <person name="Stieglmeier M."/>
            <person name="Klingl A."/>
            <person name="Woyke T."/>
            <person name="Ryan C.M."/>
            <person name="Banfield J.F."/>
        </authorList>
    </citation>
    <scope>NUCLEOTIDE SEQUENCE [LARGE SCALE GENOMIC DNA]</scope>
</reference>
<protein>
    <submittedName>
        <fullName evidence="2">Uncharacterized protein</fullName>
    </submittedName>
</protein>
<keyword evidence="1" id="KW-0732">Signal</keyword>
<dbReference type="EMBL" id="PFPO01000072">
    <property type="protein sequence ID" value="PIZ98697.1"/>
    <property type="molecule type" value="Genomic_DNA"/>
</dbReference>
<dbReference type="AlphaFoldDB" id="A0A2M7VEE4"/>
<proteinExistence type="predicted"/>
<name>A0A2M7VEE4_9BACT</name>
<evidence type="ECO:0000256" key="1">
    <source>
        <dbReference type="SAM" id="SignalP"/>
    </source>
</evidence>
<feature type="chain" id="PRO_5014786087" evidence="1">
    <location>
        <begin position="19"/>
        <end position="365"/>
    </location>
</feature>
<feature type="signal peptide" evidence="1">
    <location>
        <begin position="1"/>
        <end position="18"/>
    </location>
</feature>
<gene>
    <name evidence="2" type="ORF">COX77_03700</name>
</gene>
<evidence type="ECO:0000313" key="3">
    <source>
        <dbReference type="Proteomes" id="UP000230405"/>
    </source>
</evidence>
<organism evidence="2 3">
    <name type="scientific">Candidatus Komeilibacteria bacterium CG_4_10_14_0_2_um_filter_37_10</name>
    <dbReference type="NCBI Taxonomy" id="1974470"/>
    <lineage>
        <taxon>Bacteria</taxon>
        <taxon>Candidatus Komeiliibacteriota</taxon>
    </lineage>
</organism>
<accession>A0A2M7VEE4</accession>
<evidence type="ECO:0000313" key="2">
    <source>
        <dbReference type="EMBL" id="PIZ98697.1"/>
    </source>
</evidence>